<evidence type="ECO:0000313" key="2">
    <source>
        <dbReference type="Proteomes" id="UP000265631"/>
    </source>
</evidence>
<organism evidence="1 2">
    <name type="scientific">Fusarium flagelliforme</name>
    <dbReference type="NCBI Taxonomy" id="2675880"/>
    <lineage>
        <taxon>Eukaryota</taxon>
        <taxon>Fungi</taxon>
        <taxon>Dikarya</taxon>
        <taxon>Ascomycota</taxon>
        <taxon>Pezizomycotina</taxon>
        <taxon>Sordariomycetes</taxon>
        <taxon>Hypocreomycetidae</taxon>
        <taxon>Hypocreales</taxon>
        <taxon>Nectriaceae</taxon>
        <taxon>Fusarium</taxon>
        <taxon>Fusarium incarnatum-equiseti species complex</taxon>
    </lineage>
</organism>
<dbReference type="OrthoDB" id="2823490at2759"/>
<sequence>MSSSNDLKGWNKLPSELRLEILEFALTPPIELPTPTISQKHRIMRYRYSYEQSGLWEAPTENPTANLLLVKRQFYKDVKYILDLLPNVYHVDVMLVKDRGLWPTWHCPKPPSSDVIEEVTVTFRIFEPTDDLDFRFKDSLRFYGGVSGPVPAVWVFHRLFLTLVHEGPGLMPRYPMDVLSNRLRFIIKRIKMNILSPNDGVAHTRLCCREDEGPQGWGFFPCLCRSSERPEDQLAKFIGSHMSYISEPSKDGIENIGRYFKYLLEGISLRVNGVEYTTLDLDRSLEDIDFGGRDGPTLRRWCSAIRKKRETMK</sequence>
<evidence type="ECO:0000313" key="1">
    <source>
        <dbReference type="EMBL" id="RFN44037.1"/>
    </source>
</evidence>
<reference evidence="1 2" key="1">
    <citation type="journal article" date="2018" name="PLoS Pathog.">
        <title>Evolution of structural diversity of trichothecenes, a family of toxins produced by plant pathogenic and entomopathogenic fungi.</title>
        <authorList>
            <person name="Proctor R.H."/>
            <person name="McCormick S.P."/>
            <person name="Kim H.S."/>
            <person name="Cardoza R.E."/>
            <person name="Stanley A.M."/>
            <person name="Lindo L."/>
            <person name="Kelly A."/>
            <person name="Brown D.W."/>
            <person name="Lee T."/>
            <person name="Vaughan M.M."/>
            <person name="Alexander N.J."/>
            <person name="Busman M."/>
            <person name="Gutierrez S."/>
        </authorList>
    </citation>
    <scope>NUCLEOTIDE SEQUENCE [LARGE SCALE GENOMIC DNA]</scope>
    <source>
        <strain evidence="1 2">NRRL 13405</strain>
    </source>
</reference>
<keyword evidence="2" id="KW-1185">Reference proteome</keyword>
<dbReference type="AlphaFoldDB" id="A0A395M805"/>
<accession>A0A395M805</accession>
<dbReference type="Proteomes" id="UP000265631">
    <property type="component" value="Unassembled WGS sequence"/>
</dbReference>
<proteinExistence type="predicted"/>
<name>A0A395M805_9HYPO</name>
<dbReference type="STRING" id="2594813.A0A395M805"/>
<gene>
    <name evidence="1" type="ORF">FIE12Z_11742</name>
</gene>
<dbReference type="EMBL" id="PXXK01000467">
    <property type="protein sequence ID" value="RFN44037.1"/>
    <property type="molecule type" value="Genomic_DNA"/>
</dbReference>
<protein>
    <submittedName>
        <fullName evidence="1">Uncharacterized protein</fullName>
    </submittedName>
</protein>
<comment type="caution">
    <text evidence="1">The sequence shown here is derived from an EMBL/GenBank/DDBJ whole genome shotgun (WGS) entry which is preliminary data.</text>
</comment>